<name>A0A0C3BMB4_SERVB</name>
<dbReference type="STRING" id="933852.A0A0C3BMB4"/>
<proteinExistence type="inferred from homology"/>
<dbReference type="OrthoDB" id="10265409at2759"/>
<feature type="compositionally biased region" description="Polar residues" evidence="2">
    <location>
        <begin position="28"/>
        <end position="45"/>
    </location>
</feature>
<organism evidence="4 5">
    <name type="scientific">Serendipita vermifera MAFF 305830</name>
    <dbReference type="NCBI Taxonomy" id="933852"/>
    <lineage>
        <taxon>Eukaryota</taxon>
        <taxon>Fungi</taxon>
        <taxon>Dikarya</taxon>
        <taxon>Basidiomycota</taxon>
        <taxon>Agaricomycotina</taxon>
        <taxon>Agaricomycetes</taxon>
        <taxon>Sebacinales</taxon>
        <taxon>Serendipitaceae</taxon>
        <taxon>Serendipita</taxon>
    </lineage>
</organism>
<feature type="compositionally biased region" description="Polar residues" evidence="2">
    <location>
        <begin position="397"/>
        <end position="407"/>
    </location>
</feature>
<dbReference type="Gene3D" id="3.30.450.200">
    <property type="match status" value="1"/>
</dbReference>
<dbReference type="AlphaFoldDB" id="A0A0C3BMB4"/>
<dbReference type="HOGENOM" id="CLU_017013_0_0_1"/>
<evidence type="ECO:0000259" key="3">
    <source>
        <dbReference type="PROSITE" id="PS50211"/>
    </source>
</evidence>
<evidence type="ECO:0000256" key="1">
    <source>
        <dbReference type="ARBA" id="ARBA00007159"/>
    </source>
</evidence>
<dbReference type="InterPro" id="IPR037516">
    <property type="entry name" value="Tripartite_DENN"/>
</dbReference>
<dbReference type="PANTHER" id="PTHR13677:SF0">
    <property type="entry name" value="LD41638P"/>
    <property type="match status" value="1"/>
</dbReference>
<reference evidence="5" key="2">
    <citation type="submission" date="2015-01" db="EMBL/GenBank/DDBJ databases">
        <title>Evolutionary Origins and Diversification of the Mycorrhizal Mutualists.</title>
        <authorList>
            <consortium name="DOE Joint Genome Institute"/>
            <consortium name="Mycorrhizal Genomics Consortium"/>
            <person name="Kohler A."/>
            <person name="Kuo A."/>
            <person name="Nagy L.G."/>
            <person name="Floudas D."/>
            <person name="Copeland A."/>
            <person name="Barry K.W."/>
            <person name="Cichocki N."/>
            <person name="Veneault-Fourrey C."/>
            <person name="LaButti K."/>
            <person name="Lindquist E.A."/>
            <person name="Lipzen A."/>
            <person name="Lundell T."/>
            <person name="Morin E."/>
            <person name="Murat C."/>
            <person name="Riley R."/>
            <person name="Ohm R."/>
            <person name="Sun H."/>
            <person name="Tunlid A."/>
            <person name="Henrissat B."/>
            <person name="Grigoriev I.V."/>
            <person name="Hibbett D.S."/>
            <person name="Martin F."/>
        </authorList>
    </citation>
    <scope>NUCLEOTIDE SEQUENCE [LARGE SCALE GENOMIC DNA]</scope>
    <source>
        <strain evidence="5">MAFF 305830</strain>
    </source>
</reference>
<dbReference type="Proteomes" id="UP000054097">
    <property type="component" value="Unassembled WGS sequence"/>
</dbReference>
<feature type="compositionally biased region" description="Polar residues" evidence="2">
    <location>
        <begin position="53"/>
        <end position="64"/>
    </location>
</feature>
<dbReference type="InterPro" id="IPR024224">
    <property type="entry name" value="DENND6"/>
</dbReference>
<dbReference type="PROSITE" id="PS50211">
    <property type="entry name" value="DENN"/>
    <property type="match status" value="1"/>
</dbReference>
<gene>
    <name evidence="4" type="ORF">M408DRAFT_61278</name>
</gene>
<dbReference type="GO" id="GO:0005085">
    <property type="term" value="F:guanyl-nucleotide exchange factor activity"/>
    <property type="evidence" value="ECO:0007669"/>
    <property type="project" value="InterPro"/>
</dbReference>
<evidence type="ECO:0000313" key="5">
    <source>
        <dbReference type="Proteomes" id="UP000054097"/>
    </source>
</evidence>
<sequence length="556" mass="61813">MSFGPNSSTSSSKNESHKNSLGTPLQRLESSSSPNLLAYNESQAPLKSERTHPTSLTRSNTLPKTPQTAVVHAFELEEEKLARFREWMVCICIAQFDVDYGPKIEFVTPATTLSQSERDNIAFSAFPDTSNSNAGIAVHSFRIRSALAPTAMGSSVNEKGTFITTDGFLYGYCAFTQRRDKTSKRGYLQRSLVFLSQHPLPALFSSILAISTDLFLKHDYETLETACHNISNWPSPKAASTLELGFLASVLLVELPQHIDQQQLTETSSFGETFDPTRHILAAYPPLEITAVEVFSAILPSLWSLWECVVLSEPVFVHAFSPTLAAAAIWWLRDWLRPIPVSGDFRPYFTIHDPDHKRLFTKGTPQPGIMVGTTNPFLYEECKHWPHIVSIGAGSTGKPSTSKSISSPGPAPGFKTSHKRYISKDRVLLKELENAVRAGISKNERLRVSNLLRKHFASRANGLLVPLNRYLTSLIPTPNSSPATPAQVPEGIAPFNSDDMMASLQRYGSPVPFKSTAKRREFYERWLRTNAFSAWLMREEEIVMRVLAEKSGTTSS</sequence>
<accession>A0A0C3BMB4</accession>
<reference evidence="4 5" key="1">
    <citation type="submission" date="2014-04" db="EMBL/GenBank/DDBJ databases">
        <authorList>
            <consortium name="DOE Joint Genome Institute"/>
            <person name="Kuo A."/>
            <person name="Zuccaro A."/>
            <person name="Kohler A."/>
            <person name="Nagy L.G."/>
            <person name="Floudas D."/>
            <person name="Copeland A."/>
            <person name="Barry K.W."/>
            <person name="Cichocki N."/>
            <person name="Veneault-Fourrey C."/>
            <person name="LaButti K."/>
            <person name="Lindquist E.A."/>
            <person name="Lipzen A."/>
            <person name="Lundell T."/>
            <person name="Morin E."/>
            <person name="Murat C."/>
            <person name="Sun H."/>
            <person name="Tunlid A."/>
            <person name="Henrissat B."/>
            <person name="Grigoriev I.V."/>
            <person name="Hibbett D.S."/>
            <person name="Martin F."/>
            <person name="Nordberg H.P."/>
            <person name="Cantor M.N."/>
            <person name="Hua S.X."/>
        </authorList>
    </citation>
    <scope>NUCLEOTIDE SEQUENCE [LARGE SCALE GENOMIC DNA]</scope>
    <source>
        <strain evidence="4 5">MAFF 305830</strain>
    </source>
</reference>
<dbReference type="EMBL" id="KN824278">
    <property type="protein sequence ID" value="KIM33224.1"/>
    <property type="molecule type" value="Genomic_DNA"/>
</dbReference>
<feature type="region of interest" description="Disordered" evidence="2">
    <location>
        <begin position="393"/>
        <end position="417"/>
    </location>
</feature>
<dbReference type="GO" id="GO:0055037">
    <property type="term" value="C:recycling endosome"/>
    <property type="evidence" value="ECO:0007669"/>
    <property type="project" value="TreeGrafter"/>
</dbReference>
<evidence type="ECO:0000256" key="2">
    <source>
        <dbReference type="SAM" id="MobiDB-lite"/>
    </source>
</evidence>
<protein>
    <recommendedName>
        <fullName evidence="3">UDENN domain-containing protein</fullName>
    </recommendedName>
</protein>
<feature type="compositionally biased region" description="Low complexity" evidence="2">
    <location>
        <begin position="1"/>
        <end position="13"/>
    </location>
</feature>
<feature type="domain" description="UDENN" evidence="3">
    <location>
        <begin position="89"/>
        <end position="548"/>
    </location>
</feature>
<dbReference type="PANTHER" id="PTHR13677">
    <property type="entry name" value="LD41638P"/>
    <property type="match status" value="1"/>
</dbReference>
<evidence type="ECO:0000313" key="4">
    <source>
        <dbReference type="EMBL" id="KIM33224.1"/>
    </source>
</evidence>
<keyword evidence="5" id="KW-1185">Reference proteome</keyword>
<feature type="region of interest" description="Disordered" evidence="2">
    <location>
        <begin position="1"/>
        <end position="64"/>
    </location>
</feature>
<comment type="similarity">
    <text evidence="1">Belongs to the DENND6 family.</text>
</comment>